<dbReference type="AlphaFoldDB" id="A0A836BV89"/>
<dbReference type="Gene3D" id="3.20.20.140">
    <property type="entry name" value="Metal-dependent hydrolases"/>
    <property type="match status" value="1"/>
</dbReference>
<evidence type="ECO:0000313" key="3">
    <source>
        <dbReference type="Proteomes" id="UP000612055"/>
    </source>
</evidence>
<dbReference type="Gene3D" id="2.30.40.10">
    <property type="entry name" value="Urease, subunit C, domain 1"/>
    <property type="match status" value="1"/>
</dbReference>
<dbReference type="SUPFAM" id="SSF51338">
    <property type="entry name" value="Composite domain of metallo-dependent hydrolases"/>
    <property type="match status" value="1"/>
</dbReference>
<accession>A0A836BV89</accession>
<dbReference type="Gene3D" id="3.10.310.70">
    <property type="match status" value="1"/>
</dbReference>
<comment type="caution">
    <text evidence="2">The sequence shown here is derived from an EMBL/GenBank/DDBJ whole genome shotgun (WGS) entry which is preliminary data.</text>
</comment>
<dbReference type="Pfam" id="PF07969">
    <property type="entry name" value="Amidohydro_3"/>
    <property type="match status" value="1"/>
</dbReference>
<name>A0A836BV89_9CHLO</name>
<protein>
    <recommendedName>
        <fullName evidence="1">Amidohydrolase 3 domain-containing protein</fullName>
    </recommendedName>
</protein>
<dbReference type="PANTHER" id="PTHR22642:SF2">
    <property type="entry name" value="PROTEIN LONG AFTER FAR-RED 3"/>
    <property type="match status" value="1"/>
</dbReference>
<dbReference type="InterPro" id="IPR011059">
    <property type="entry name" value="Metal-dep_hydrolase_composite"/>
</dbReference>
<proteinExistence type="predicted"/>
<dbReference type="GO" id="GO:0016810">
    <property type="term" value="F:hydrolase activity, acting on carbon-nitrogen (but not peptide) bonds"/>
    <property type="evidence" value="ECO:0007669"/>
    <property type="project" value="InterPro"/>
</dbReference>
<sequence>MQPQATEDKRFHLFFNATIWTGQERNDGSVAMAEAMLVRRGAVVAVGSLPDVKAAQAAVDAAKSGKGEEGREEGMEVVEHDLGGRFVIPGFVDAHVHVIGGGLTLGSVAPHVDLRGASSREEFVRRVAAVAATLGPEEWVLGGAWDEGDWGGGLPDTSWLDEATGGRPAFLTRHDLHLGLASSAALTLAGVGPDTADPQGGIIDRAPGSRTPTGLLRESATLLLAPALPRPSAPLRRSALAAASALALSRGVTTLVDMGRSLHGDSTGASWADLEEVYLPAADARELEVRVVAHVPLTSWRRAATWRAVYGTAHPSGRLFFGRLKAFSDGSLGSHTALMWGEYADAPGEHGTRALGRGELGELAAAAVRAGMQVAIHAIGDRAVDEVLEAYVAALQGAAAQAEGSGGAGEAERRVRELGAQLRLRIEHAQHLSGTANVSAALAAAGVTPVPNPLHLLTDIPMLLPRLGPERAGRAFALASLARAGLRPALASDWPIVDLQPITGVYASVWRHAPPRAVSCAMNRALPPALRFDPVGSHGVVGPGGDLAEICRTADLTRDGEGEEEEEGCAGEADVLAWEGWPARVTAEEALGATQALLGHTAWGARAAGLEGWVGALAPGLRADFVELSGPQLLEAGALRRCLPRVVRTWVDGRLAWELPAG</sequence>
<dbReference type="InterPro" id="IPR032466">
    <property type="entry name" value="Metal_Hydrolase"/>
</dbReference>
<evidence type="ECO:0000313" key="2">
    <source>
        <dbReference type="EMBL" id="KAG2490195.1"/>
    </source>
</evidence>
<organism evidence="2 3">
    <name type="scientific">Edaphochlamys debaryana</name>
    <dbReference type="NCBI Taxonomy" id="47281"/>
    <lineage>
        <taxon>Eukaryota</taxon>
        <taxon>Viridiplantae</taxon>
        <taxon>Chlorophyta</taxon>
        <taxon>core chlorophytes</taxon>
        <taxon>Chlorophyceae</taxon>
        <taxon>CS clade</taxon>
        <taxon>Chlamydomonadales</taxon>
        <taxon>Chlamydomonadales incertae sedis</taxon>
        <taxon>Edaphochlamys</taxon>
    </lineage>
</organism>
<dbReference type="EMBL" id="JAEHOE010000064">
    <property type="protein sequence ID" value="KAG2490195.1"/>
    <property type="molecule type" value="Genomic_DNA"/>
</dbReference>
<dbReference type="PANTHER" id="PTHR22642">
    <property type="entry name" value="IMIDAZOLONEPROPIONASE"/>
    <property type="match status" value="1"/>
</dbReference>
<dbReference type="CDD" id="cd01300">
    <property type="entry name" value="YtcJ_like"/>
    <property type="match status" value="1"/>
</dbReference>
<dbReference type="Proteomes" id="UP000612055">
    <property type="component" value="Unassembled WGS sequence"/>
</dbReference>
<dbReference type="OrthoDB" id="3501663at2759"/>
<reference evidence="2" key="1">
    <citation type="journal article" date="2020" name="bioRxiv">
        <title>Comparative genomics of Chlamydomonas.</title>
        <authorList>
            <person name="Craig R.J."/>
            <person name="Hasan A.R."/>
            <person name="Ness R.W."/>
            <person name="Keightley P.D."/>
        </authorList>
    </citation>
    <scope>NUCLEOTIDE SEQUENCE</scope>
    <source>
        <strain evidence="2">CCAP 11/70</strain>
    </source>
</reference>
<keyword evidence="3" id="KW-1185">Reference proteome</keyword>
<gene>
    <name evidence="2" type="ORF">HYH03_011322</name>
</gene>
<dbReference type="InterPro" id="IPR013108">
    <property type="entry name" value="Amidohydro_3"/>
</dbReference>
<feature type="domain" description="Amidohydrolase 3" evidence="1">
    <location>
        <begin position="81"/>
        <end position="512"/>
    </location>
</feature>
<evidence type="ECO:0000259" key="1">
    <source>
        <dbReference type="Pfam" id="PF07969"/>
    </source>
</evidence>
<dbReference type="InterPro" id="IPR033932">
    <property type="entry name" value="YtcJ-like"/>
</dbReference>
<dbReference type="SUPFAM" id="SSF51556">
    <property type="entry name" value="Metallo-dependent hydrolases"/>
    <property type="match status" value="1"/>
</dbReference>